<reference evidence="1 2" key="1">
    <citation type="submission" date="2022-03" db="EMBL/GenBank/DDBJ databases">
        <authorList>
            <person name="Macdonald S."/>
            <person name="Ahmed S."/>
            <person name="Newling K."/>
        </authorList>
    </citation>
    <scope>NUCLEOTIDE SEQUENCE [LARGE SCALE GENOMIC DNA]</scope>
</reference>
<protein>
    <submittedName>
        <fullName evidence="1">Uncharacterized protein</fullName>
    </submittedName>
</protein>
<dbReference type="AlphaFoldDB" id="A0ABC8KPU4"/>
<organism evidence="1 2">
    <name type="scientific">Eruca vesicaria subsp. sativa</name>
    <name type="common">Garden rocket</name>
    <name type="synonym">Eruca sativa</name>
    <dbReference type="NCBI Taxonomy" id="29727"/>
    <lineage>
        <taxon>Eukaryota</taxon>
        <taxon>Viridiplantae</taxon>
        <taxon>Streptophyta</taxon>
        <taxon>Embryophyta</taxon>
        <taxon>Tracheophyta</taxon>
        <taxon>Spermatophyta</taxon>
        <taxon>Magnoliopsida</taxon>
        <taxon>eudicotyledons</taxon>
        <taxon>Gunneridae</taxon>
        <taxon>Pentapetalae</taxon>
        <taxon>rosids</taxon>
        <taxon>malvids</taxon>
        <taxon>Brassicales</taxon>
        <taxon>Brassicaceae</taxon>
        <taxon>Brassiceae</taxon>
        <taxon>Eruca</taxon>
    </lineage>
</organism>
<dbReference type="EMBL" id="CAKOAT010287377">
    <property type="protein sequence ID" value="CAH8360551.1"/>
    <property type="molecule type" value="Genomic_DNA"/>
</dbReference>
<evidence type="ECO:0000313" key="2">
    <source>
        <dbReference type="Proteomes" id="UP001642260"/>
    </source>
</evidence>
<evidence type="ECO:0000313" key="1">
    <source>
        <dbReference type="EMBL" id="CAH8360551.1"/>
    </source>
</evidence>
<dbReference type="Proteomes" id="UP001642260">
    <property type="component" value="Unassembled WGS sequence"/>
</dbReference>
<name>A0ABC8KPU4_ERUVS</name>
<sequence length="83" mass="9298">MENNVTIRNVSVARSLTFSPQISDIGGHGEHVIEALSGVELHTADDNDMMIGDDDFFDEELMELGDINHDKHEGDETIQREDE</sequence>
<keyword evidence="2" id="KW-1185">Reference proteome</keyword>
<gene>
    <name evidence="1" type="ORF">ERUC_LOCUS26307</name>
</gene>
<accession>A0ABC8KPU4</accession>
<comment type="caution">
    <text evidence="1">The sequence shown here is derived from an EMBL/GenBank/DDBJ whole genome shotgun (WGS) entry which is preliminary data.</text>
</comment>
<proteinExistence type="predicted"/>